<keyword evidence="1" id="KW-1133">Transmembrane helix</keyword>
<keyword evidence="1" id="KW-0472">Membrane</keyword>
<proteinExistence type="predicted"/>
<dbReference type="EMBL" id="CP002542">
    <property type="protein sequence ID" value="AEA45392.1"/>
    <property type="molecule type" value="Genomic_DNA"/>
</dbReference>
<evidence type="ECO:0000313" key="2">
    <source>
        <dbReference type="EMBL" id="AEA45392.1"/>
    </source>
</evidence>
<evidence type="ECO:0000313" key="3">
    <source>
        <dbReference type="Proteomes" id="UP000007463"/>
    </source>
</evidence>
<feature type="transmembrane region" description="Helical" evidence="1">
    <location>
        <begin position="6"/>
        <end position="27"/>
    </location>
</feature>
<dbReference type="HOGENOM" id="CLU_1701660_0_0_10"/>
<dbReference type="KEGG" id="fte:Fluta_3420"/>
<reference evidence="2 3" key="1">
    <citation type="journal article" date="2011" name="Stand. Genomic Sci.">
        <title>Complete genome sequence of the gliding freshwater bacterium Fluviicola taffensis type strain (RW262).</title>
        <authorList>
            <person name="Woyke T."/>
            <person name="Chertkov O."/>
            <person name="Lapidus A."/>
            <person name="Nolan M."/>
            <person name="Lucas S."/>
            <person name="Del Rio T.G."/>
            <person name="Tice H."/>
            <person name="Cheng J.F."/>
            <person name="Tapia R."/>
            <person name="Han C."/>
            <person name="Goodwin L."/>
            <person name="Pitluck S."/>
            <person name="Liolios K."/>
            <person name="Pagani I."/>
            <person name="Ivanova N."/>
            <person name="Huntemann M."/>
            <person name="Mavromatis K."/>
            <person name="Mikhailova N."/>
            <person name="Pati A."/>
            <person name="Chen A."/>
            <person name="Palaniappan K."/>
            <person name="Land M."/>
            <person name="Hauser L."/>
            <person name="Brambilla E.M."/>
            <person name="Rohde M."/>
            <person name="Mwirichia R."/>
            <person name="Sikorski J."/>
            <person name="Tindall B.J."/>
            <person name="Goker M."/>
            <person name="Bristow J."/>
            <person name="Eisen J.A."/>
            <person name="Markowitz V."/>
            <person name="Hugenholtz P."/>
            <person name="Klenk H.P."/>
            <person name="Kyrpides N.C."/>
        </authorList>
    </citation>
    <scope>NUCLEOTIDE SEQUENCE [LARGE SCALE GENOMIC DNA]</scope>
    <source>
        <strain evidence="3">DSM 16823 / RW262 / RW262</strain>
    </source>
</reference>
<evidence type="ECO:0008006" key="4">
    <source>
        <dbReference type="Google" id="ProtNLM"/>
    </source>
</evidence>
<gene>
    <name evidence="2" type="ordered locus">Fluta_3420</name>
</gene>
<feature type="transmembrane region" description="Helical" evidence="1">
    <location>
        <begin position="95"/>
        <end position="126"/>
    </location>
</feature>
<keyword evidence="3" id="KW-1185">Reference proteome</keyword>
<sequence precursor="true">MAGLIIMIFFLYLLIIGASIASSVLYVKNLMDLLKQVDPKNRQVHPGFVWMLFIPFYGAVIYPFKLYPLISESLRREFDSRNNPQPGDYGKSLGIVLPILICCFIVPILNILAILGFIVIGIIFWVKMARYKSMLKTLPKADGIRFSTNTDLLD</sequence>
<keyword evidence="1" id="KW-0812">Transmembrane</keyword>
<dbReference type="RefSeq" id="WP_013688159.1">
    <property type="nucleotide sequence ID" value="NC_015321.1"/>
</dbReference>
<name>F2IBR6_FLUTR</name>
<dbReference type="Proteomes" id="UP000007463">
    <property type="component" value="Chromosome"/>
</dbReference>
<reference evidence="3" key="2">
    <citation type="submission" date="2011-02" db="EMBL/GenBank/DDBJ databases">
        <title>The complete genome of Fluviicola taffensis DSM 16823.</title>
        <authorList>
            <consortium name="US DOE Joint Genome Institute (JGI-PGF)"/>
            <person name="Lucas S."/>
            <person name="Copeland A."/>
            <person name="Lapidus A."/>
            <person name="Bruce D."/>
            <person name="Goodwin L."/>
            <person name="Pitluck S."/>
            <person name="Kyrpides N."/>
            <person name="Mavromatis K."/>
            <person name="Ivanova N."/>
            <person name="Mikhailova N."/>
            <person name="Pagani I."/>
            <person name="Chertkov O."/>
            <person name="Detter J.C."/>
            <person name="Han C."/>
            <person name="Tapia R."/>
            <person name="Land M."/>
            <person name="Hauser L."/>
            <person name="Markowitz V."/>
            <person name="Cheng J.-F."/>
            <person name="Hugenholtz P."/>
            <person name="Woyke T."/>
            <person name="Wu D."/>
            <person name="Tindall B."/>
            <person name="Pomrenke H.G."/>
            <person name="Brambilla E."/>
            <person name="Klenk H.-P."/>
            <person name="Eisen J.A."/>
        </authorList>
    </citation>
    <scope>NUCLEOTIDE SEQUENCE [LARGE SCALE GENOMIC DNA]</scope>
    <source>
        <strain evidence="3">DSM 16823 / RW262 / RW262</strain>
    </source>
</reference>
<accession>F2IBR6</accession>
<feature type="transmembrane region" description="Helical" evidence="1">
    <location>
        <begin position="48"/>
        <end position="70"/>
    </location>
</feature>
<organism evidence="2 3">
    <name type="scientific">Fluviicola taffensis (strain DSM 16823 / NCIMB 13979 / RW262)</name>
    <dbReference type="NCBI Taxonomy" id="755732"/>
    <lineage>
        <taxon>Bacteria</taxon>
        <taxon>Pseudomonadati</taxon>
        <taxon>Bacteroidota</taxon>
        <taxon>Flavobacteriia</taxon>
        <taxon>Flavobacteriales</taxon>
        <taxon>Crocinitomicaceae</taxon>
        <taxon>Fluviicola</taxon>
    </lineage>
</organism>
<dbReference type="AlphaFoldDB" id="F2IBR6"/>
<protein>
    <recommendedName>
        <fullName evidence="4">DUF4328 domain-containing protein</fullName>
    </recommendedName>
</protein>
<dbReference type="STRING" id="755732.Fluta_3420"/>
<dbReference type="OrthoDB" id="674197at2"/>
<evidence type="ECO:0000256" key="1">
    <source>
        <dbReference type="SAM" id="Phobius"/>
    </source>
</evidence>